<dbReference type="AlphaFoldDB" id="A0A8K0VBH9"/>
<dbReference type="Proteomes" id="UP000648908">
    <property type="component" value="Unassembled WGS sequence"/>
</dbReference>
<dbReference type="RefSeq" id="WP_202687643.1">
    <property type="nucleotide sequence ID" value="NZ_JAESVN010000002.1"/>
</dbReference>
<feature type="transmembrane region" description="Helical" evidence="1">
    <location>
        <begin position="76"/>
        <end position="97"/>
    </location>
</feature>
<keyword evidence="1" id="KW-0812">Transmembrane</keyword>
<keyword evidence="1" id="KW-0472">Membrane</keyword>
<name>A0A8K0VBH9_9RHOB</name>
<evidence type="ECO:0000256" key="1">
    <source>
        <dbReference type="SAM" id="Phobius"/>
    </source>
</evidence>
<keyword evidence="1" id="KW-1133">Transmembrane helix</keyword>
<evidence type="ECO:0000313" key="3">
    <source>
        <dbReference type="Proteomes" id="UP000648908"/>
    </source>
</evidence>
<evidence type="ECO:0008006" key="4">
    <source>
        <dbReference type="Google" id="ProtNLM"/>
    </source>
</evidence>
<dbReference type="EMBL" id="JAESVN010000002">
    <property type="protein sequence ID" value="MBL4916835.1"/>
    <property type="molecule type" value="Genomic_DNA"/>
</dbReference>
<sequence length="137" mass="15368">MPLASLISRLLPRFARSTSEPAAASHSDLRRQAASAARERYLRRMERQFALFSSRMPWLRGVFGFLRGRSAAIFRLPLGLALVAGGLLAILPVFGLWMIPAGLLLLSVDLAPLRPPVSAAIIRLRRRWTLWRRRTGP</sequence>
<organism evidence="2 3">
    <name type="scientific">Szabonella alba</name>
    <dbReference type="NCBI Taxonomy" id="2804194"/>
    <lineage>
        <taxon>Bacteria</taxon>
        <taxon>Pseudomonadati</taxon>
        <taxon>Pseudomonadota</taxon>
        <taxon>Alphaproteobacteria</taxon>
        <taxon>Rhodobacterales</taxon>
        <taxon>Paracoccaceae</taxon>
        <taxon>Szabonella</taxon>
    </lineage>
</organism>
<accession>A0A8K0VBH9</accession>
<protein>
    <recommendedName>
        <fullName evidence="4">Transmembrane protein (PGPGW)</fullName>
    </recommendedName>
</protein>
<gene>
    <name evidence="2" type="ORF">JL811_06325</name>
</gene>
<comment type="caution">
    <text evidence="2">The sequence shown here is derived from an EMBL/GenBank/DDBJ whole genome shotgun (WGS) entry which is preliminary data.</text>
</comment>
<reference evidence="2" key="1">
    <citation type="submission" date="2021-01" db="EMBL/GenBank/DDBJ databases">
        <title>Tabrizicola alba sp. nov. a motile alkaliphilic bacterium isolated from a soda lake.</title>
        <authorList>
            <person name="Szuroczki S."/>
            <person name="Abbaszade G."/>
            <person name="Schumann P."/>
            <person name="Toth E."/>
        </authorList>
    </citation>
    <scope>NUCLEOTIDE SEQUENCE</scope>
    <source>
        <strain evidence="2">DMG-N-6</strain>
    </source>
</reference>
<evidence type="ECO:0000313" key="2">
    <source>
        <dbReference type="EMBL" id="MBL4916835.1"/>
    </source>
</evidence>
<keyword evidence="3" id="KW-1185">Reference proteome</keyword>
<proteinExistence type="predicted"/>